<dbReference type="Pfam" id="PF00085">
    <property type="entry name" value="Thioredoxin"/>
    <property type="match status" value="1"/>
</dbReference>
<dbReference type="CDD" id="cd02947">
    <property type="entry name" value="TRX_family"/>
    <property type="match status" value="1"/>
</dbReference>
<dbReference type="SUPFAM" id="SSF52833">
    <property type="entry name" value="Thioredoxin-like"/>
    <property type="match status" value="1"/>
</dbReference>
<name>A0ABS5ITA9_9BACT</name>
<accession>A0ABS5ITA9</accession>
<gene>
    <name evidence="3" type="ORF">KE626_02610</name>
</gene>
<keyword evidence="1" id="KW-0732">Signal</keyword>
<evidence type="ECO:0000256" key="1">
    <source>
        <dbReference type="SAM" id="SignalP"/>
    </source>
</evidence>
<protein>
    <submittedName>
        <fullName evidence="3">Thioredoxin family protein</fullName>
    </submittedName>
</protein>
<keyword evidence="4" id="KW-1185">Reference proteome</keyword>
<evidence type="ECO:0000259" key="2">
    <source>
        <dbReference type="Pfam" id="PF00085"/>
    </source>
</evidence>
<evidence type="ECO:0000313" key="4">
    <source>
        <dbReference type="Proteomes" id="UP000676386"/>
    </source>
</evidence>
<feature type="chain" id="PRO_5046976662" evidence="1">
    <location>
        <begin position="21"/>
        <end position="169"/>
    </location>
</feature>
<feature type="signal peptide" evidence="1">
    <location>
        <begin position="1"/>
        <end position="20"/>
    </location>
</feature>
<reference evidence="3 4" key="1">
    <citation type="submission" date="2021-04" db="EMBL/GenBank/DDBJ databases">
        <title>Chitinophaga sp. nov., isolated from the rhizosphere soil.</title>
        <authorList>
            <person name="He S."/>
        </authorList>
    </citation>
    <scope>NUCLEOTIDE SEQUENCE [LARGE SCALE GENOMIC DNA]</scope>
    <source>
        <strain evidence="3 4">2R12</strain>
    </source>
</reference>
<organism evidence="3 4">
    <name type="scientific">Chitinophaga hostae</name>
    <dbReference type="NCBI Taxonomy" id="2831022"/>
    <lineage>
        <taxon>Bacteria</taxon>
        <taxon>Pseudomonadati</taxon>
        <taxon>Bacteroidota</taxon>
        <taxon>Chitinophagia</taxon>
        <taxon>Chitinophagales</taxon>
        <taxon>Chitinophagaceae</taxon>
        <taxon>Chitinophaga</taxon>
    </lineage>
</organism>
<evidence type="ECO:0000313" key="3">
    <source>
        <dbReference type="EMBL" id="MBS0026193.1"/>
    </source>
</evidence>
<sequence>MRLKTLLLSGGLLCSSLAWAQDGKVLKGKIDMKTLMNDTSTTWFYKGVNSYQPNDNMLNYIKTNRANFNMVVVMGTWDETSREVVPALYKVMITGGSPDEQIVMFAADQKLQSDAPVDYKVKKLPTIIVFKDGKEEGRIVGTPKESIEADLSRILLSSSKKEKDTKEKE</sequence>
<dbReference type="Proteomes" id="UP000676386">
    <property type="component" value="Unassembled WGS sequence"/>
</dbReference>
<dbReference type="RefSeq" id="WP_211971320.1">
    <property type="nucleotide sequence ID" value="NZ_CBFHAM010000139.1"/>
</dbReference>
<dbReference type="InterPro" id="IPR036249">
    <property type="entry name" value="Thioredoxin-like_sf"/>
</dbReference>
<comment type="caution">
    <text evidence="3">The sequence shown here is derived from an EMBL/GenBank/DDBJ whole genome shotgun (WGS) entry which is preliminary data.</text>
</comment>
<dbReference type="Gene3D" id="3.40.30.10">
    <property type="entry name" value="Glutaredoxin"/>
    <property type="match status" value="1"/>
</dbReference>
<feature type="domain" description="Thioredoxin" evidence="2">
    <location>
        <begin position="84"/>
        <end position="150"/>
    </location>
</feature>
<dbReference type="EMBL" id="JAGTXB010000001">
    <property type="protein sequence ID" value="MBS0026193.1"/>
    <property type="molecule type" value="Genomic_DNA"/>
</dbReference>
<dbReference type="InterPro" id="IPR013766">
    <property type="entry name" value="Thioredoxin_domain"/>
</dbReference>
<proteinExistence type="predicted"/>